<keyword evidence="2" id="KW-0808">Transferase</keyword>
<dbReference type="EMBL" id="BKAG01000025">
    <property type="protein sequence ID" value="GEP44111.1"/>
    <property type="molecule type" value="Genomic_DNA"/>
</dbReference>
<dbReference type="PANTHER" id="PTHR43130">
    <property type="entry name" value="ARAC-FAMILY TRANSCRIPTIONAL REGULATOR"/>
    <property type="match status" value="1"/>
</dbReference>
<dbReference type="AlphaFoldDB" id="A0A512MCM9"/>
<proteinExistence type="predicted"/>
<comment type="caution">
    <text evidence="2">The sequence shown here is derived from an EMBL/GenBank/DDBJ whole genome shotgun (WGS) entry which is preliminary data.</text>
</comment>
<dbReference type="Gene3D" id="3.40.50.880">
    <property type="match status" value="1"/>
</dbReference>
<dbReference type="Proteomes" id="UP000321577">
    <property type="component" value="Unassembled WGS sequence"/>
</dbReference>
<organism evidence="2 3">
    <name type="scientific">Brevifollis gellanilyticus</name>
    <dbReference type="NCBI Taxonomy" id="748831"/>
    <lineage>
        <taxon>Bacteria</taxon>
        <taxon>Pseudomonadati</taxon>
        <taxon>Verrucomicrobiota</taxon>
        <taxon>Verrucomicrobiia</taxon>
        <taxon>Verrucomicrobiales</taxon>
        <taxon>Verrucomicrobiaceae</taxon>
    </lineage>
</organism>
<feature type="domain" description="DJ-1/PfpI" evidence="1">
    <location>
        <begin position="7"/>
        <end position="181"/>
    </location>
</feature>
<dbReference type="InterPro" id="IPR029062">
    <property type="entry name" value="Class_I_gatase-like"/>
</dbReference>
<keyword evidence="2" id="KW-0315">Glutamine amidotransferase</keyword>
<dbReference type="InterPro" id="IPR002818">
    <property type="entry name" value="DJ-1/PfpI"/>
</dbReference>
<dbReference type="GO" id="GO:0016740">
    <property type="term" value="F:transferase activity"/>
    <property type="evidence" value="ECO:0007669"/>
    <property type="project" value="UniProtKB-KW"/>
</dbReference>
<evidence type="ECO:0000313" key="2">
    <source>
        <dbReference type="EMBL" id="GEP44111.1"/>
    </source>
</evidence>
<protein>
    <submittedName>
        <fullName evidence="2">Glutamine amidotransferase</fullName>
    </submittedName>
</protein>
<evidence type="ECO:0000259" key="1">
    <source>
        <dbReference type="Pfam" id="PF01965"/>
    </source>
</evidence>
<dbReference type="RefSeq" id="WP_146851710.1">
    <property type="nucleotide sequence ID" value="NZ_BKAG01000025.1"/>
</dbReference>
<dbReference type="GO" id="GO:0006355">
    <property type="term" value="P:regulation of DNA-templated transcription"/>
    <property type="evidence" value="ECO:0007669"/>
    <property type="project" value="TreeGrafter"/>
</dbReference>
<keyword evidence="3" id="KW-1185">Reference proteome</keyword>
<name>A0A512MCM9_9BACT</name>
<dbReference type="OrthoDB" id="6382410at2"/>
<gene>
    <name evidence="2" type="ORF">BGE01nite_34020</name>
</gene>
<dbReference type="InterPro" id="IPR052158">
    <property type="entry name" value="INH-QAR"/>
</dbReference>
<dbReference type="PANTHER" id="PTHR43130:SF14">
    <property type="entry name" value="DJ-1_PFPI DOMAIN-CONTAINING PROTEIN"/>
    <property type="match status" value="1"/>
</dbReference>
<evidence type="ECO:0000313" key="3">
    <source>
        <dbReference type="Proteomes" id="UP000321577"/>
    </source>
</evidence>
<dbReference type="Pfam" id="PF01965">
    <property type="entry name" value="DJ-1_PfpI"/>
    <property type="match status" value="1"/>
</dbReference>
<reference evidence="2 3" key="1">
    <citation type="submission" date="2019-07" db="EMBL/GenBank/DDBJ databases">
        <title>Whole genome shotgun sequence of Brevifollis gellanilyticus NBRC 108608.</title>
        <authorList>
            <person name="Hosoyama A."/>
            <person name="Uohara A."/>
            <person name="Ohji S."/>
            <person name="Ichikawa N."/>
        </authorList>
    </citation>
    <scope>NUCLEOTIDE SEQUENCE [LARGE SCALE GENOMIC DNA]</scope>
    <source>
        <strain evidence="2 3">NBRC 108608</strain>
    </source>
</reference>
<dbReference type="CDD" id="cd03139">
    <property type="entry name" value="GATase1_PfpI_2"/>
    <property type="match status" value="1"/>
</dbReference>
<sequence>MSSQTISVAIFVFPEVEVLDFAGPYEVFTTASRAHLLDHPGSTAPFSVFSVAREPGTIRARAGLKVIPDHDFTSHPPVDLLIIPGGVVTAELQTPEVAEWIKRISLTTIITASVCTGAFLLAQAGLLDGKQATTHWEDIADLREMFPSVTVLEGRRWVDEGSIITSAGISAGIDMSLHIVERLAGRDLALKTAHRMDFDWHQDAASAHD</sequence>
<dbReference type="SUPFAM" id="SSF52317">
    <property type="entry name" value="Class I glutamine amidotransferase-like"/>
    <property type="match status" value="1"/>
</dbReference>
<accession>A0A512MCM9</accession>